<accession>A0A1I1LKM5</accession>
<dbReference type="AlphaFoldDB" id="A0A1I1LKM5"/>
<evidence type="ECO:0000313" key="2">
    <source>
        <dbReference type="Proteomes" id="UP000198728"/>
    </source>
</evidence>
<keyword evidence="2" id="KW-1185">Reference proteome</keyword>
<proteinExistence type="predicted"/>
<dbReference type="OrthoDB" id="7904151at2"/>
<organism evidence="1 2">
    <name type="scientific">Tropicimonas isoalkanivorans</name>
    <dbReference type="NCBI Taxonomy" id="441112"/>
    <lineage>
        <taxon>Bacteria</taxon>
        <taxon>Pseudomonadati</taxon>
        <taxon>Pseudomonadota</taxon>
        <taxon>Alphaproteobacteria</taxon>
        <taxon>Rhodobacterales</taxon>
        <taxon>Roseobacteraceae</taxon>
        <taxon>Tropicimonas</taxon>
    </lineage>
</organism>
<sequence length="251" mass="29136">MTAPRPAQLAPTLEAFQFLRRNSAIPETFFVMGERCSGTNFLNAVVRRNLPVKPIEFHFWKHGFPTFDVIGETTVILISYRNAASWVRSLYVSPWHASEEMQALDFSAFLRCPWDTVIDNRFMRRKYKGSPLLGLPLQMDRHPITGEVFENVFQMRTAKLRALEGMRNRGCNVVYVRLEDVVSRTDAFLDQFSEAFGTLRTRNSTFIPEKRLGGWPEDKKRTSVQALSDDDWSFMKSQLDLELEARFGYQY</sequence>
<dbReference type="RefSeq" id="WP_143089876.1">
    <property type="nucleotide sequence ID" value="NZ_FOLG01000008.1"/>
</dbReference>
<dbReference type="Proteomes" id="UP000198728">
    <property type="component" value="Unassembled WGS sequence"/>
</dbReference>
<protein>
    <recommendedName>
        <fullName evidence="3">Sulfotransferase family protein</fullName>
    </recommendedName>
</protein>
<reference evidence="1 2" key="1">
    <citation type="submission" date="2016-10" db="EMBL/GenBank/DDBJ databases">
        <authorList>
            <person name="de Groot N.N."/>
        </authorList>
    </citation>
    <scope>NUCLEOTIDE SEQUENCE [LARGE SCALE GENOMIC DNA]</scope>
    <source>
        <strain evidence="1 2">DSM 19548</strain>
    </source>
</reference>
<gene>
    <name evidence="1" type="ORF">SAMN04488094_108153</name>
</gene>
<evidence type="ECO:0008006" key="3">
    <source>
        <dbReference type="Google" id="ProtNLM"/>
    </source>
</evidence>
<dbReference type="EMBL" id="FOLG01000008">
    <property type="protein sequence ID" value="SFC73112.1"/>
    <property type="molecule type" value="Genomic_DNA"/>
</dbReference>
<evidence type="ECO:0000313" key="1">
    <source>
        <dbReference type="EMBL" id="SFC73112.1"/>
    </source>
</evidence>
<name>A0A1I1LKM5_9RHOB</name>